<dbReference type="InterPro" id="IPR011990">
    <property type="entry name" value="TPR-like_helical_dom_sf"/>
</dbReference>
<evidence type="ECO:0000313" key="2">
    <source>
        <dbReference type="Proteomes" id="UP000000245"/>
    </source>
</evidence>
<dbReference type="EMBL" id="CP000697">
    <property type="protein sequence ID" value="ABQ29485.1"/>
    <property type="molecule type" value="Genomic_DNA"/>
</dbReference>
<dbReference type="SMART" id="SM00028">
    <property type="entry name" value="TPR"/>
    <property type="match status" value="4"/>
</dbReference>
<proteinExistence type="predicted"/>
<gene>
    <name evidence="1" type="ordered locus">Acry_0257</name>
</gene>
<sequence length="457" mass="50422">MSAAPQPTAKITVGEVLAEITALERDGRLEDAESLAERAVAASPGHPHILHLSGIVAYRRGNIPRAIERIEKSLVLAPEVAIYPRNACEIYRGAGRLDDALAMALRAVELAPEERAAHFNLALIRYERHELDAGIEAADRAIALSPDFAEAHFERAELLLIGGRLTEGWESYEWRFKLKQADGMLPKTDKPQWDGSPMPEGRLLLVADQGFGDCIQFGRYIPWVAARAPKPVIACGGDLMPLLRQFPEVGRFANSWAAAGEYDAFMPLSGLPRLAGTTIATIPADIPYLRADPRKVEAWRQRLAALVPPGLKRIGLVWAGRPTHKNDRKRTVRLERFAPLFARPDIAIVTVQKGDRIDEVGGYFGPAPLVNLGPSIFDFTDTLAILQCLDRLVTIDTSVAHLAGASGVPTSIILPYAPDWRWLLDREDTPWYPSLRLFRQEHPSDWSGVVERVAGSL</sequence>
<dbReference type="Proteomes" id="UP000000245">
    <property type="component" value="Chromosome"/>
</dbReference>
<dbReference type="SUPFAM" id="SSF48452">
    <property type="entry name" value="TPR-like"/>
    <property type="match status" value="1"/>
</dbReference>
<dbReference type="SUPFAM" id="SSF53756">
    <property type="entry name" value="UDP-Glycosyltransferase/glycogen phosphorylase"/>
    <property type="match status" value="1"/>
</dbReference>
<organism evidence="1 2">
    <name type="scientific">Acidiphilium cryptum (strain JF-5)</name>
    <dbReference type="NCBI Taxonomy" id="349163"/>
    <lineage>
        <taxon>Bacteria</taxon>
        <taxon>Pseudomonadati</taxon>
        <taxon>Pseudomonadota</taxon>
        <taxon>Alphaproteobacteria</taxon>
        <taxon>Acetobacterales</taxon>
        <taxon>Acidocellaceae</taxon>
        <taxon>Acidiphilium</taxon>
    </lineage>
</organism>
<name>A5FV53_ACICJ</name>
<dbReference type="RefSeq" id="WP_011941390.1">
    <property type="nucleotide sequence ID" value="NC_009484.1"/>
</dbReference>
<protein>
    <submittedName>
        <fullName evidence="1">TPR repeat-containing protein</fullName>
    </submittedName>
</protein>
<reference evidence="1 2" key="1">
    <citation type="submission" date="2007-05" db="EMBL/GenBank/DDBJ databases">
        <title>Complete sequence of chromosome of Acidiphilium cryptum JF-5.</title>
        <authorList>
            <consortium name="US DOE Joint Genome Institute"/>
            <person name="Copeland A."/>
            <person name="Lucas S."/>
            <person name="Lapidus A."/>
            <person name="Barry K."/>
            <person name="Detter J.C."/>
            <person name="Glavina del Rio T."/>
            <person name="Hammon N."/>
            <person name="Israni S."/>
            <person name="Dalin E."/>
            <person name="Tice H."/>
            <person name="Pitluck S."/>
            <person name="Sims D."/>
            <person name="Brettin T."/>
            <person name="Bruce D."/>
            <person name="Han C."/>
            <person name="Schmutz J."/>
            <person name="Larimer F."/>
            <person name="Land M."/>
            <person name="Hauser L."/>
            <person name="Kyrpides N."/>
            <person name="Kim E."/>
            <person name="Magnuson T."/>
            <person name="Richardson P."/>
        </authorList>
    </citation>
    <scope>NUCLEOTIDE SEQUENCE [LARGE SCALE GENOMIC DNA]</scope>
    <source>
        <strain evidence="1 2">JF-5</strain>
    </source>
</reference>
<dbReference type="InterPro" id="IPR052943">
    <property type="entry name" value="TMTC_O-mannosyl-trnsfr"/>
</dbReference>
<dbReference type="Gene3D" id="3.40.50.2000">
    <property type="entry name" value="Glycogen Phosphorylase B"/>
    <property type="match status" value="1"/>
</dbReference>
<keyword evidence="2" id="KW-1185">Reference proteome</keyword>
<evidence type="ECO:0000313" key="1">
    <source>
        <dbReference type="EMBL" id="ABQ29485.1"/>
    </source>
</evidence>
<dbReference type="eggNOG" id="COG0457">
    <property type="taxonomic scope" value="Bacteria"/>
</dbReference>
<dbReference type="PANTHER" id="PTHR44809:SF1">
    <property type="entry name" value="PROTEIN O-MANNOSYL-TRANSFERASE TMTC1"/>
    <property type="match status" value="1"/>
</dbReference>
<dbReference type="eggNOG" id="COG0859">
    <property type="taxonomic scope" value="Bacteria"/>
</dbReference>
<dbReference type="Gene3D" id="1.25.40.10">
    <property type="entry name" value="Tetratricopeptide repeat domain"/>
    <property type="match status" value="1"/>
</dbReference>
<accession>A5FV53</accession>
<dbReference type="PANTHER" id="PTHR44809">
    <property type="match status" value="1"/>
</dbReference>
<dbReference type="KEGG" id="acr:Acry_0257"/>
<dbReference type="Pfam" id="PF13432">
    <property type="entry name" value="TPR_16"/>
    <property type="match status" value="2"/>
</dbReference>
<dbReference type="InterPro" id="IPR019734">
    <property type="entry name" value="TPR_rpt"/>
</dbReference>
<dbReference type="STRING" id="349163.Acry_0257"/>
<dbReference type="HOGENOM" id="CLU_010140_1_1_5"/>
<dbReference type="AlphaFoldDB" id="A5FV53"/>